<evidence type="ECO:0000313" key="2">
    <source>
        <dbReference type="Proteomes" id="UP001212821"/>
    </source>
</evidence>
<sequence length="442" mass="48866">MVDGLPAPLTTGTDEPWPGFCPGSRAAVESLATTDSGLDLQARLAKRLTKSDDAPLPIGVPQVLAEGQRERLAALARSYYRMVEAVVAAYPQDERLRRLIVAPPELAADLLVVSDPRQCGVHAMRIDVLPQPDGTVKVLETNASTPALLMFFGLLARTWRGFLTANGVPLPVALPAEREHWMADWFLAAARQETGQCPSHVPLLRERGGWRLELDILQRLFASRAVESEEVDLTELRYGPDGPSFAGRPFRHAYFAYLTRDFCRIRHRIDSFVRALQQDEVFVQNRMLGRWVGGSKLALAVMSDPRFADLFDPADLIVVTPALPWSRALACCSDEELARIAHERARYVLKRPLDYGGQGVVIGRETPLARWRTALASARRESWLVQEFCPSPVHGVGPGGEPIRHDLTIGVVGGEMSALLMRTSSEYRVNISRSGVLHPVFA</sequence>
<proteinExistence type="predicted"/>
<dbReference type="Proteomes" id="UP001212821">
    <property type="component" value="Chromosome"/>
</dbReference>
<keyword evidence="2" id="KW-1185">Reference proteome</keyword>
<dbReference type="EMBL" id="CP115450">
    <property type="protein sequence ID" value="WBP85196.1"/>
    <property type="molecule type" value="Genomic_DNA"/>
</dbReference>
<dbReference type="RefSeq" id="WP_270140985.1">
    <property type="nucleotide sequence ID" value="NZ_CP115450.1"/>
</dbReference>
<dbReference type="SUPFAM" id="SSF56059">
    <property type="entry name" value="Glutathione synthetase ATP-binding domain-like"/>
    <property type="match status" value="1"/>
</dbReference>
<gene>
    <name evidence="1" type="ORF">O1G21_04555</name>
</gene>
<organism evidence="1 2">
    <name type="scientific">Kitasatospora cathayae</name>
    <dbReference type="NCBI Taxonomy" id="3004092"/>
    <lineage>
        <taxon>Bacteria</taxon>
        <taxon>Bacillati</taxon>
        <taxon>Actinomycetota</taxon>
        <taxon>Actinomycetes</taxon>
        <taxon>Kitasatosporales</taxon>
        <taxon>Streptomycetaceae</taxon>
        <taxon>Kitasatospora</taxon>
    </lineage>
</organism>
<evidence type="ECO:0008006" key="3">
    <source>
        <dbReference type="Google" id="ProtNLM"/>
    </source>
</evidence>
<evidence type="ECO:0000313" key="1">
    <source>
        <dbReference type="EMBL" id="WBP85196.1"/>
    </source>
</evidence>
<reference evidence="2" key="1">
    <citation type="submission" date="2022-12" db="EMBL/GenBank/DDBJ databases">
        <authorList>
            <person name="Mo P."/>
        </authorList>
    </citation>
    <scope>NUCLEOTIDE SEQUENCE [LARGE SCALE GENOMIC DNA]</scope>
    <source>
        <strain evidence="2">HUAS 3-15</strain>
    </source>
</reference>
<protein>
    <recommendedName>
        <fullName evidence="3">Glutathionylspermidine synthase pre-ATP-grasp-like domain-containing protein</fullName>
    </recommendedName>
</protein>
<name>A0ABY7PXU8_9ACTN</name>
<accession>A0ABY7PXU8</accession>